<proteinExistence type="predicted"/>
<evidence type="ECO:0000313" key="4">
    <source>
        <dbReference type="EMBL" id="PIP21453.1"/>
    </source>
</evidence>
<dbReference type="InterPro" id="IPR028098">
    <property type="entry name" value="Glyco_trans_4-like_N"/>
</dbReference>
<dbReference type="SUPFAM" id="SSF53756">
    <property type="entry name" value="UDP-Glycosyltransferase/glycogen phosphorylase"/>
    <property type="match status" value="1"/>
</dbReference>
<dbReference type="InterPro" id="IPR001296">
    <property type="entry name" value="Glyco_trans_1"/>
</dbReference>
<dbReference type="GO" id="GO:0009103">
    <property type="term" value="P:lipopolysaccharide biosynthetic process"/>
    <property type="evidence" value="ECO:0007669"/>
    <property type="project" value="TreeGrafter"/>
</dbReference>
<dbReference type="EMBL" id="PCRM01000039">
    <property type="protein sequence ID" value="PIP21453.1"/>
    <property type="molecule type" value="Genomic_DNA"/>
</dbReference>
<evidence type="ECO:0000259" key="3">
    <source>
        <dbReference type="Pfam" id="PF13439"/>
    </source>
</evidence>
<comment type="caution">
    <text evidence="4">The sequence shown here is derived from an EMBL/GenBank/DDBJ whole genome shotgun (WGS) entry which is preliminary data.</text>
</comment>
<sequence>MRIAIDIQTTAGQKTGFGFYVENLVSNLKKYDPKNEYILLKPKDIADLSTPRRFVWDQFQMPRLAKKAKVDLLHQPCFSTPVFYSGKKVVTCHDLIAVFFPRNLPLASRLFFSKWMPYSYRKADMIIADSVNTKKDLMGILKIPEDKIEVVYLAVSEKFHPNHEKKDIEKALRRYKITQPYLLHVGTLEPRKNLEFLVKVFSKVVSSNPNFHLVITGKKGWYYKGLFNLVQKLNLDQKVIFTGYVQDEDLPYLYAGASVFVFPSLYEGFGLPPLEAMACGCPVVSSDTSSMPEVIGEGGILLPLNDASLWIKAIGEILSKENIASFYRQKGLQQARKFSWQKTALKTISIYEKIYQGAK</sequence>
<dbReference type="Proteomes" id="UP000231567">
    <property type="component" value="Unassembled WGS sequence"/>
</dbReference>
<dbReference type="Gene3D" id="3.40.50.2000">
    <property type="entry name" value="Glycogen Phosphorylase B"/>
    <property type="match status" value="2"/>
</dbReference>
<dbReference type="PANTHER" id="PTHR46401">
    <property type="entry name" value="GLYCOSYLTRANSFERASE WBBK-RELATED"/>
    <property type="match status" value="1"/>
</dbReference>
<feature type="domain" description="Glycosyltransferase subfamily 4-like N-terminal" evidence="3">
    <location>
        <begin position="45"/>
        <end position="155"/>
    </location>
</feature>
<dbReference type="CDD" id="cd03809">
    <property type="entry name" value="GT4_MtfB-like"/>
    <property type="match status" value="1"/>
</dbReference>
<dbReference type="GO" id="GO:0016757">
    <property type="term" value="F:glycosyltransferase activity"/>
    <property type="evidence" value="ECO:0007669"/>
    <property type="project" value="InterPro"/>
</dbReference>
<organism evidence="4 5">
    <name type="scientific">Candidatus Nealsonbacteria bacterium CG23_combo_of_CG06-09_8_20_14_all_40_13</name>
    <dbReference type="NCBI Taxonomy" id="1974724"/>
    <lineage>
        <taxon>Bacteria</taxon>
        <taxon>Candidatus Nealsoniibacteriota</taxon>
    </lineage>
</organism>
<dbReference type="Pfam" id="PF00534">
    <property type="entry name" value="Glycos_transf_1"/>
    <property type="match status" value="1"/>
</dbReference>
<protein>
    <submittedName>
        <fullName evidence="4">Glycosyl transferase family 1</fullName>
    </submittedName>
</protein>
<dbReference type="AlphaFoldDB" id="A0A2G9YRX8"/>
<evidence type="ECO:0000313" key="5">
    <source>
        <dbReference type="Proteomes" id="UP000231567"/>
    </source>
</evidence>
<feature type="domain" description="Glycosyl transferase family 1" evidence="2">
    <location>
        <begin position="178"/>
        <end position="325"/>
    </location>
</feature>
<evidence type="ECO:0000256" key="1">
    <source>
        <dbReference type="ARBA" id="ARBA00022679"/>
    </source>
</evidence>
<accession>A0A2G9YRX8</accession>
<keyword evidence="1 4" id="KW-0808">Transferase</keyword>
<dbReference type="PANTHER" id="PTHR46401:SF2">
    <property type="entry name" value="GLYCOSYLTRANSFERASE WBBK-RELATED"/>
    <property type="match status" value="1"/>
</dbReference>
<name>A0A2G9YRX8_9BACT</name>
<gene>
    <name evidence="4" type="ORF">COX39_02895</name>
</gene>
<evidence type="ECO:0000259" key="2">
    <source>
        <dbReference type="Pfam" id="PF00534"/>
    </source>
</evidence>
<dbReference type="Pfam" id="PF13439">
    <property type="entry name" value="Glyco_transf_4"/>
    <property type="match status" value="1"/>
</dbReference>
<reference evidence="4 5" key="1">
    <citation type="submission" date="2017-09" db="EMBL/GenBank/DDBJ databases">
        <title>Depth-based differentiation of microbial function through sediment-hosted aquifers and enrichment of novel symbionts in the deep terrestrial subsurface.</title>
        <authorList>
            <person name="Probst A.J."/>
            <person name="Ladd B."/>
            <person name="Jarett J.K."/>
            <person name="Geller-Mcgrath D.E."/>
            <person name="Sieber C.M."/>
            <person name="Emerson J.B."/>
            <person name="Anantharaman K."/>
            <person name="Thomas B.C."/>
            <person name="Malmstrom R."/>
            <person name="Stieglmeier M."/>
            <person name="Klingl A."/>
            <person name="Woyke T."/>
            <person name="Ryan C.M."/>
            <person name="Banfield J.F."/>
        </authorList>
    </citation>
    <scope>NUCLEOTIDE SEQUENCE [LARGE SCALE GENOMIC DNA]</scope>
    <source>
        <strain evidence="4">CG23_combo_of_CG06-09_8_20_14_all_40_13</strain>
    </source>
</reference>
<dbReference type="FunFam" id="3.40.50.2000:FF:000119">
    <property type="entry name" value="Glycosyl transferase group 1"/>
    <property type="match status" value="1"/>
</dbReference>